<dbReference type="InterPro" id="IPR039284">
    <property type="entry name" value="CCDC159/163"/>
</dbReference>
<dbReference type="PANTHER" id="PTHR34533:SF2">
    <property type="entry name" value="COILED-COIL DOMAIN CONTAINING 163"/>
    <property type="match status" value="1"/>
</dbReference>
<gene>
    <name evidence="1" type="ORF">EI555_015274</name>
</gene>
<dbReference type="Proteomes" id="UP000308365">
    <property type="component" value="Unassembled WGS sequence"/>
</dbReference>
<organism evidence="1 2">
    <name type="scientific">Monodon monoceros</name>
    <name type="common">Narwhal</name>
    <name type="synonym">Ceratodon monodon</name>
    <dbReference type="NCBI Taxonomy" id="40151"/>
    <lineage>
        <taxon>Eukaryota</taxon>
        <taxon>Metazoa</taxon>
        <taxon>Chordata</taxon>
        <taxon>Craniata</taxon>
        <taxon>Vertebrata</taxon>
        <taxon>Euteleostomi</taxon>
        <taxon>Mammalia</taxon>
        <taxon>Eutheria</taxon>
        <taxon>Laurasiatheria</taxon>
        <taxon>Artiodactyla</taxon>
        <taxon>Whippomorpha</taxon>
        <taxon>Cetacea</taxon>
        <taxon>Odontoceti</taxon>
        <taxon>Monodontidae</taxon>
        <taxon>Monodon</taxon>
    </lineage>
</organism>
<evidence type="ECO:0000313" key="2">
    <source>
        <dbReference type="Proteomes" id="UP000308365"/>
    </source>
</evidence>
<dbReference type="AlphaFoldDB" id="A0A4U1FBG7"/>
<dbReference type="PANTHER" id="PTHR34533">
    <property type="entry name" value="TRANSMEMBRANE PROTEIN CCDC163"/>
    <property type="match status" value="1"/>
</dbReference>
<comment type="caution">
    <text evidence="1">The sequence shown here is derived from an EMBL/GenBank/DDBJ whole genome shotgun (WGS) entry which is preliminary data.</text>
</comment>
<accession>A0A4U1FBG7</accession>
<protein>
    <submittedName>
        <fullName evidence="1">Uncharacterized protein</fullName>
    </submittedName>
</protein>
<evidence type="ECO:0000313" key="1">
    <source>
        <dbReference type="EMBL" id="TKC46864.1"/>
    </source>
</evidence>
<dbReference type="EMBL" id="RWIC01000239">
    <property type="protein sequence ID" value="TKC46864.1"/>
    <property type="molecule type" value="Genomic_DNA"/>
</dbReference>
<name>A0A4U1FBG7_MONMO</name>
<proteinExistence type="predicted"/>
<reference evidence="2" key="1">
    <citation type="journal article" date="2019" name="IScience">
        <title>Narwhal Genome Reveals Long-Term Low Genetic Diversity despite Current Large Abundance Size.</title>
        <authorList>
            <person name="Westbury M.V."/>
            <person name="Petersen B."/>
            <person name="Garde E."/>
            <person name="Heide-Jorgensen M.P."/>
            <person name="Lorenzen E.D."/>
        </authorList>
    </citation>
    <scope>NUCLEOTIDE SEQUENCE [LARGE SCALE GENOMIC DNA]</scope>
</reference>
<sequence length="283" mass="31602">MCETSSSGSINDGNTFLQTHCIPTHLFRSDVKLVARFSIDGNVPGLSSGCIPLGSPLRWDLDRVQAQQLWTLETPIVAERLSWAEAHGASSLWGVVTSLRSQLGSQLGSQAQQEQQKYQICALEASLRLLQGGPERRARLPERPLEGLRRELQGLGSQVQERARAQIQTGPQKCKATSGLHRELRNEEQLPWEEPEMLREEQKLLQGQLSRHPVLLLKPKTEGRHSGRSWRTSVHILQSKLPAAAIFAISFRLQAQSLERDDPFFKGPKMLLSDLEGLVRVVG</sequence>